<keyword evidence="1" id="KW-1133">Transmembrane helix</keyword>
<dbReference type="NCBIfam" id="TIGR02327">
    <property type="entry name" value="int_mem_ywzB"/>
    <property type="match status" value="1"/>
</dbReference>
<organism evidence="2 3">
    <name type="scientific">Streptococcus porcorum</name>
    <dbReference type="NCBI Taxonomy" id="701526"/>
    <lineage>
        <taxon>Bacteria</taxon>
        <taxon>Bacillati</taxon>
        <taxon>Bacillota</taxon>
        <taxon>Bacilli</taxon>
        <taxon>Lactobacillales</taxon>
        <taxon>Streptococcaceae</taxon>
        <taxon>Streptococcus</taxon>
    </lineage>
</organism>
<reference evidence="2 3" key="1">
    <citation type="submission" date="2024-06" db="EMBL/GenBank/DDBJ databases">
        <title>Genomic Encyclopedia of Type Strains, Phase IV (KMG-IV): sequencing the most valuable type-strain genomes for metagenomic binning, comparative biology and taxonomic classification.</title>
        <authorList>
            <person name="Goeker M."/>
        </authorList>
    </citation>
    <scope>NUCLEOTIDE SEQUENCE [LARGE SCALE GENOMIC DNA]</scope>
    <source>
        <strain evidence="2 3">DSM 28302</strain>
    </source>
</reference>
<proteinExistence type="predicted"/>
<keyword evidence="1" id="KW-0812">Transmembrane</keyword>
<accession>A0ABV2JCA8</accession>
<evidence type="ECO:0000256" key="1">
    <source>
        <dbReference type="SAM" id="Phobius"/>
    </source>
</evidence>
<dbReference type="EMBL" id="JBEPLN010000001">
    <property type="protein sequence ID" value="MET3633399.1"/>
    <property type="molecule type" value="Genomic_DNA"/>
</dbReference>
<dbReference type="Proteomes" id="UP001549037">
    <property type="component" value="Unassembled WGS sequence"/>
</dbReference>
<feature type="transmembrane region" description="Helical" evidence="1">
    <location>
        <begin position="6"/>
        <end position="24"/>
    </location>
</feature>
<dbReference type="Pfam" id="PF06612">
    <property type="entry name" value="DUF1146"/>
    <property type="match status" value="1"/>
</dbReference>
<evidence type="ECO:0000313" key="2">
    <source>
        <dbReference type="EMBL" id="MET3633399.1"/>
    </source>
</evidence>
<keyword evidence="1" id="KW-0472">Membrane</keyword>
<comment type="caution">
    <text evidence="2">The sequence shown here is derived from an EMBL/GenBank/DDBJ whole genome shotgun (WGS) entry which is preliminary data.</text>
</comment>
<name>A0ABV2JCA8_9STRE</name>
<feature type="transmembrane region" description="Helical" evidence="1">
    <location>
        <begin position="44"/>
        <end position="67"/>
    </location>
</feature>
<sequence>MELINHIVTLSSHLFFIYFSYHLFSHLFDWEKMIKMTPDNLGRIRVFVVFISIALGYLVSSFFLGIIELSQLMWTVFQ</sequence>
<evidence type="ECO:0000313" key="3">
    <source>
        <dbReference type="Proteomes" id="UP001549037"/>
    </source>
</evidence>
<protein>
    <submittedName>
        <fullName evidence="2">Integral membrane protein (TIGR02327 family)</fullName>
    </submittedName>
</protein>
<dbReference type="RefSeq" id="WP_354366948.1">
    <property type="nucleotide sequence ID" value="NZ_JBEPLN010000001.1"/>
</dbReference>
<keyword evidence="3" id="KW-1185">Reference proteome</keyword>
<dbReference type="InterPro" id="IPR009526">
    <property type="entry name" value="DUF1146"/>
</dbReference>
<gene>
    <name evidence="2" type="ORF">ABID28_000029</name>
</gene>